<feature type="compositionally biased region" description="Low complexity" evidence="4">
    <location>
        <begin position="17"/>
        <end position="35"/>
    </location>
</feature>
<evidence type="ECO:0000256" key="2">
    <source>
        <dbReference type="ARBA" id="ARBA00023002"/>
    </source>
</evidence>
<dbReference type="HOGENOM" id="CLU_029393_1_0_11"/>
<reference evidence="7" key="2">
    <citation type="submission" date="2021-04" db="EMBL/GenBank/DDBJ databases">
        <authorList>
            <person name="Wen M.-L."/>
            <person name="Han X.-L."/>
            <person name="Xiong J."/>
        </authorList>
    </citation>
    <scope>NUCLEOTIDE SEQUENCE</scope>
    <source>
        <strain evidence="7">AGR0001</strain>
    </source>
</reference>
<organism evidence="6">
    <name type="scientific">Streptomyces auratus AGR0001</name>
    <dbReference type="NCBI Taxonomy" id="1160718"/>
    <lineage>
        <taxon>Bacteria</taxon>
        <taxon>Bacillati</taxon>
        <taxon>Actinomycetota</taxon>
        <taxon>Actinomycetes</taxon>
        <taxon>Kitasatosporales</taxon>
        <taxon>Streptomycetaceae</taxon>
        <taxon>Streptomyces</taxon>
    </lineage>
</organism>
<dbReference type="AlphaFoldDB" id="J1RPI6"/>
<name>J1RPI6_9ACTN</name>
<evidence type="ECO:0000256" key="4">
    <source>
        <dbReference type="SAM" id="MobiDB-lite"/>
    </source>
</evidence>
<evidence type="ECO:0000259" key="5">
    <source>
        <dbReference type="Pfam" id="PF00676"/>
    </source>
</evidence>
<dbReference type="GO" id="GO:0000287">
    <property type="term" value="F:magnesium ion binding"/>
    <property type="evidence" value="ECO:0007669"/>
    <property type="project" value="UniProtKB-ARBA"/>
</dbReference>
<dbReference type="PANTHER" id="PTHR43380:SF1">
    <property type="entry name" value="2-OXOISOVALERATE DEHYDROGENASE SUBUNIT ALPHA, MITOCHONDRIAL"/>
    <property type="match status" value="1"/>
</dbReference>
<accession>J1RPI6</accession>
<dbReference type="Pfam" id="PF00676">
    <property type="entry name" value="E1_dh"/>
    <property type="match status" value="1"/>
</dbReference>
<sequence length="404" mass="44350">MTVEGTAQRKNTRGGSKRTTAAKATSAKKASPAKARNSGRPEQAEQDQLVQLLTPEGKRVEHPDYSIDLSPDELRGLYRDMVLTRKFDAEATTLQRQGELGLWASLLGQEAAQIGSGRALRDDDYVFPTYREHGVAWCRGVDPTNLLGMFRGVNHGGWDPSTNNFHLYTIVIGSQTLHATGYAMGVQKDGADSAVIAYFGDGASSQGDVAESFTFSAVYNAPVVFFCQNNQWAISEPTEKQTRVPLYQRARGYGFPGVRVDGNDVLACLAVTRAALERARTGQGPMLIEAFTYRMGAHTTSDDPTKYRADEERAAWEAKDPILRLRTYLEAEGIVDEAYLASIDEEREALGKRVRDAVRAMPDPDDMAIFENVYADGHALVDEERAQFAAYQASFVDADAAEGN</sequence>
<keyword evidence="7" id="KW-0670">Pyruvate</keyword>
<dbReference type="GO" id="GO:0009083">
    <property type="term" value="P:branched-chain amino acid catabolic process"/>
    <property type="evidence" value="ECO:0007669"/>
    <property type="project" value="TreeGrafter"/>
</dbReference>
<dbReference type="InterPro" id="IPR050771">
    <property type="entry name" value="Alpha-ketoacid_DH_E1_comp"/>
</dbReference>
<evidence type="ECO:0000313" key="7">
    <source>
        <dbReference type="EMBL" id="QTZ92941.1"/>
    </source>
</evidence>
<keyword evidence="8" id="KW-1185">Reference proteome</keyword>
<proteinExistence type="predicted"/>
<dbReference type="EMBL" id="AJGV01000089">
    <property type="protein sequence ID" value="EJJ06344.1"/>
    <property type="molecule type" value="Genomic_DNA"/>
</dbReference>
<feature type="region of interest" description="Disordered" evidence="4">
    <location>
        <begin position="1"/>
        <end position="47"/>
    </location>
</feature>
<dbReference type="CDD" id="cd02000">
    <property type="entry name" value="TPP_E1_PDC_ADC_BCADC"/>
    <property type="match status" value="1"/>
</dbReference>
<gene>
    <name evidence="7" type="primary">pdhA</name>
    <name evidence="7" type="ORF">SU9_016855</name>
    <name evidence="6" type="ORF">SU9_14706</name>
</gene>
<dbReference type="GO" id="GO:0016624">
    <property type="term" value="F:oxidoreductase activity, acting on the aldehyde or oxo group of donors, disulfide as acceptor"/>
    <property type="evidence" value="ECO:0007669"/>
    <property type="project" value="InterPro"/>
</dbReference>
<dbReference type="STRING" id="1160718.SU9_14706"/>
<evidence type="ECO:0000256" key="1">
    <source>
        <dbReference type="ARBA" id="ARBA00001964"/>
    </source>
</evidence>
<dbReference type="InterPro" id="IPR001017">
    <property type="entry name" value="DH_E1"/>
</dbReference>
<feature type="domain" description="Dehydrogenase E1 component" evidence="5">
    <location>
        <begin position="79"/>
        <end position="359"/>
    </location>
</feature>
<dbReference type="Gene3D" id="3.40.50.970">
    <property type="match status" value="1"/>
</dbReference>
<reference evidence="6" key="1">
    <citation type="journal article" date="2012" name="J. Bacteriol.">
        <title>Genome Sequence of Streptomyces auratus Strain AGR0001, a Phoslactomycin-Producing Actinomycete.</title>
        <authorList>
            <person name="Han X."/>
            <person name="Li M."/>
            <person name="Ding Z."/>
            <person name="Zhao J."/>
            <person name="Ji K."/>
            <person name="Wen M."/>
            <person name="Lu T."/>
        </authorList>
    </citation>
    <scope>NUCLEOTIDE SEQUENCE [LARGE SCALE GENOMIC DNA]</scope>
    <source>
        <strain evidence="6">AGR0001</strain>
    </source>
</reference>
<dbReference type="KEGG" id="sauh:SU9_016855"/>
<dbReference type="RefSeq" id="WP_006604494.1">
    <property type="nucleotide sequence ID" value="NZ_CP072931.1"/>
</dbReference>
<dbReference type="eggNOG" id="COG1071">
    <property type="taxonomic scope" value="Bacteria"/>
</dbReference>
<dbReference type="PATRIC" id="fig|1160718.3.peg.2976"/>
<dbReference type="InterPro" id="IPR029061">
    <property type="entry name" value="THDP-binding"/>
</dbReference>
<evidence type="ECO:0000313" key="8">
    <source>
        <dbReference type="Proteomes" id="UP000009036"/>
    </source>
</evidence>
<dbReference type="NCBIfam" id="TIGR03181">
    <property type="entry name" value="PDH_E1_alph_x"/>
    <property type="match status" value="1"/>
</dbReference>
<dbReference type="OrthoDB" id="9766715at2"/>
<evidence type="ECO:0000256" key="3">
    <source>
        <dbReference type="ARBA" id="ARBA00023052"/>
    </source>
</evidence>
<comment type="cofactor">
    <cofactor evidence="1">
        <name>thiamine diphosphate</name>
        <dbReference type="ChEBI" id="CHEBI:58937"/>
    </cofactor>
</comment>
<keyword evidence="2" id="KW-0560">Oxidoreductase</keyword>
<dbReference type="Proteomes" id="UP000009036">
    <property type="component" value="Chromosome"/>
</dbReference>
<keyword evidence="3" id="KW-0786">Thiamine pyrophosphate</keyword>
<dbReference type="SUPFAM" id="SSF52518">
    <property type="entry name" value="Thiamin diphosphate-binding fold (THDP-binding)"/>
    <property type="match status" value="1"/>
</dbReference>
<evidence type="ECO:0000313" key="6">
    <source>
        <dbReference type="EMBL" id="EJJ06344.1"/>
    </source>
</evidence>
<protein>
    <submittedName>
        <fullName evidence="6">Branched-chain alpha keto acid dehydrogenase E1 alpha subunit</fullName>
    </submittedName>
    <submittedName>
        <fullName evidence="7">Pyruvate dehydrogenase (Acetyl-transferring) E1 component subunit alpha</fullName>
    </submittedName>
</protein>
<dbReference type="InterPro" id="IPR017596">
    <property type="entry name" value="PdhA/BkdA"/>
</dbReference>
<dbReference type="EMBL" id="CP072931">
    <property type="protein sequence ID" value="QTZ92941.1"/>
    <property type="molecule type" value="Genomic_DNA"/>
</dbReference>
<dbReference type="PANTHER" id="PTHR43380">
    <property type="entry name" value="2-OXOISOVALERATE DEHYDROGENASE SUBUNIT ALPHA, MITOCHONDRIAL"/>
    <property type="match status" value="1"/>
</dbReference>